<dbReference type="Proteomes" id="UP000236536">
    <property type="component" value="Plasmid pP66_h"/>
</dbReference>
<name>A0ABN5GUZ0_9RHOB</name>
<organism evidence="1 2">
    <name type="scientific">Phaeobacter inhibens</name>
    <dbReference type="NCBI Taxonomy" id="221822"/>
    <lineage>
        <taxon>Bacteria</taxon>
        <taxon>Pseudomonadati</taxon>
        <taxon>Pseudomonadota</taxon>
        <taxon>Alphaproteobacteria</taxon>
        <taxon>Rhodobacterales</taxon>
        <taxon>Roseobacteraceae</taxon>
        <taxon>Phaeobacter</taxon>
    </lineage>
</organism>
<accession>A0ABN5GUZ0</accession>
<reference evidence="1 2" key="2">
    <citation type="journal article" date="2017" name="Int. J. Syst. Evol. Microbiol.">
        <title>Adaptation of Surface-Associated Bacteria to the Open Ocean: A Genomically Distinct Subpopulation of Phaeobacter gallaeciensis Colonizes Pacific Mesozooplankton.</title>
        <authorList>
            <person name="Freese H.M."/>
            <person name="Methner A."/>
            <person name="Overmann J."/>
        </authorList>
    </citation>
    <scope>NUCLEOTIDE SEQUENCE [LARGE SCALE GENOMIC DNA]</scope>
    <source>
        <strain evidence="1 2">P66</strain>
    </source>
</reference>
<keyword evidence="1" id="KW-0614">Plasmid</keyword>
<dbReference type="EMBL" id="CP010713">
    <property type="protein sequence ID" value="AUQ97331.1"/>
    <property type="molecule type" value="Genomic_DNA"/>
</dbReference>
<keyword evidence="2" id="KW-1185">Reference proteome</keyword>
<evidence type="ECO:0008006" key="3">
    <source>
        <dbReference type="Google" id="ProtNLM"/>
    </source>
</evidence>
<evidence type="ECO:0000313" key="2">
    <source>
        <dbReference type="Proteomes" id="UP000236536"/>
    </source>
</evidence>
<reference evidence="1 2" key="1">
    <citation type="journal article" date="2017" name="Genome Biol. Evol.">
        <title>Trajectories and Drivers of Genome Evolution in Surface-Associated Marine Phaeobacter.</title>
        <authorList>
            <person name="Freese H.M."/>
            <person name="Sikorski J."/>
            <person name="Bunk B."/>
            <person name="Scheuner C."/>
            <person name="Meier-Kolthoff J.P."/>
            <person name="Sproer C."/>
            <person name="Gram L."/>
            <person name="Overmann J."/>
        </authorList>
    </citation>
    <scope>NUCLEOTIDE SEQUENCE [LARGE SCALE GENOMIC DNA]</scope>
    <source>
        <strain evidence="1 2">P66</strain>
    </source>
</reference>
<gene>
    <name evidence="1" type="ORF">PhaeoP66_04605</name>
</gene>
<evidence type="ECO:0000313" key="1">
    <source>
        <dbReference type="EMBL" id="AUQ97331.1"/>
    </source>
</evidence>
<sequence>MPHPREIELTQSTWLRDAKTALMQRDPVDALNDAEALVSFAQKRLDALFSGHGKS</sequence>
<geneLocation type="plasmid" evidence="1 2">
    <name>pP66_h</name>
</geneLocation>
<proteinExistence type="predicted"/>
<dbReference type="RefSeq" id="WP_158525083.1">
    <property type="nucleotide sequence ID" value="NZ_CP010616.1"/>
</dbReference>
<protein>
    <recommendedName>
        <fullName evidence="3">HEPN domain-containing protein</fullName>
    </recommendedName>
</protein>